<organism evidence="2 3">
    <name type="scientific">Ruegeria marina</name>
    <dbReference type="NCBI Taxonomy" id="639004"/>
    <lineage>
        <taxon>Bacteria</taxon>
        <taxon>Pseudomonadati</taxon>
        <taxon>Pseudomonadota</taxon>
        <taxon>Alphaproteobacteria</taxon>
        <taxon>Rhodobacterales</taxon>
        <taxon>Roseobacteraceae</taxon>
        <taxon>Ruegeria</taxon>
    </lineage>
</organism>
<feature type="domain" description="IraD/Gp25-like" evidence="1">
    <location>
        <begin position="101"/>
        <end position="214"/>
    </location>
</feature>
<sequence>MAEAHDIRTSRHEAVQPSLWDRLVDDLPGLVAETDGMRVELARILGNMEDVDRIVAGGPRAIEKRTDLPEKTRLLLHHLQQKLAIRARLEDRGVVVSADVLREAVRRDIEMLFNVERLEADFLMTEREALSVETPAARLAGFPEVRRSVLNYGVPSFAGRMSGTDFDKDELAREIREVLQVFEPRLRRDSVKVKVRVGDKTGMRIDVDGVLLLSPVPERLRLSTTVDLDNGQARTQLEEI</sequence>
<dbReference type="InterPro" id="IPR007048">
    <property type="entry name" value="IraD/Gp25-like"/>
</dbReference>
<dbReference type="PANTHER" id="PTHR38595:SF1">
    <property type="entry name" value="TYPE VI SECRETION SYSTEM COMPONENT TSSE1"/>
    <property type="match status" value="1"/>
</dbReference>
<name>A0A1G7CWR7_9RHOB</name>
<dbReference type="AlphaFoldDB" id="A0A1G7CWR7"/>
<protein>
    <submittedName>
        <fullName evidence="2">Type VI secretion system protein ImpF</fullName>
    </submittedName>
</protein>
<gene>
    <name evidence="2" type="ORF">SAMN04488239_11948</name>
</gene>
<keyword evidence="3" id="KW-1185">Reference proteome</keyword>
<dbReference type="Proteomes" id="UP000199628">
    <property type="component" value="Unassembled WGS sequence"/>
</dbReference>
<dbReference type="InterPro" id="IPR017737">
    <property type="entry name" value="TssE1-like"/>
</dbReference>
<dbReference type="Pfam" id="PF04965">
    <property type="entry name" value="GPW_gp25"/>
    <property type="match status" value="1"/>
</dbReference>
<evidence type="ECO:0000313" key="2">
    <source>
        <dbReference type="EMBL" id="SDE43737.1"/>
    </source>
</evidence>
<dbReference type="OrthoDB" id="119583at2"/>
<accession>A0A1G7CWR7</accession>
<dbReference type="EMBL" id="FMZV01000019">
    <property type="protein sequence ID" value="SDE43737.1"/>
    <property type="molecule type" value="Genomic_DNA"/>
</dbReference>
<dbReference type="PANTHER" id="PTHR38595">
    <property type="entry name" value="CYTOPLASMIC PROTEIN-RELATED"/>
    <property type="match status" value="1"/>
</dbReference>
<dbReference type="InterPro" id="IPR053176">
    <property type="entry name" value="T6SS_TssE1-like"/>
</dbReference>
<evidence type="ECO:0000313" key="3">
    <source>
        <dbReference type="Proteomes" id="UP000199628"/>
    </source>
</evidence>
<dbReference type="SUPFAM" id="SSF160719">
    <property type="entry name" value="gpW/gp25-like"/>
    <property type="match status" value="1"/>
</dbReference>
<reference evidence="3" key="1">
    <citation type="submission" date="2016-10" db="EMBL/GenBank/DDBJ databases">
        <authorList>
            <person name="Varghese N."/>
            <person name="Submissions S."/>
        </authorList>
    </citation>
    <scope>NUCLEOTIDE SEQUENCE [LARGE SCALE GENOMIC DNA]</scope>
    <source>
        <strain evidence="3">CGMCC 1.9108</strain>
    </source>
</reference>
<proteinExistence type="predicted"/>
<dbReference type="NCBIfam" id="TIGR03357">
    <property type="entry name" value="VI_zyme"/>
    <property type="match status" value="1"/>
</dbReference>
<evidence type="ECO:0000259" key="1">
    <source>
        <dbReference type="Pfam" id="PF04965"/>
    </source>
</evidence>
<dbReference type="STRING" id="639004.SAMN04488239_11948"/>